<dbReference type="InterPro" id="IPR037523">
    <property type="entry name" value="VOC_core"/>
</dbReference>
<accession>A0ABW5FLJ3</accession>
<evidence type="ECO:0000313" key="3">
    <source>
        <dbReference type="EMBL" id="MFD2414881.1"/>
    </source>
</evidence>
<dbReference type="Proteomes" id="UP001597417">
    <property type="component" value="Unassembled WGS sequence"/>
</dbReference>
<keyword evidence="1" id="KW-0479">Metal-binding</keyword>
<dbReference type="InterPro" id="IPR029068">
    <property type="entry name" value="Glyas_Bleomycin-R_OHBP_Dase"/>
</dbReference>
<feature type="domain" description="VOC" evidence="2">
    <location>
        <begin position="12"/>
        <end position="156"/>
    </location>
</feature>
<protein>
    <submittedName>
        <fullName evidence="3">VOC family protein</fullName>
    </submittedName>
</protein>
<organism evidence="3 4">
    <name type="scientific">Amycolatopsis pigmentata</name>
    <dbReference type="NCBI Taxonomy" id="450801"/>
    <lineage>
        <taxon>Bacteria</taxon>
        <taxon>Bacillati</taxon>
        <taxon>Actinomycetota</taxon>
        <taxon>Actinomycetes</taxon>
        <taxon>Pseudonocardiales</taxon>
        <taxon>Pseudonocardiaceae</taxon>
        <taxon>Amycolatopsis</taxon>
    </lineage>
</organism>
<dbReference type="SUPFAM" id="SSF54593">
    <property type="entry name" value="Glyoxalase/Bleomycin resistance protein/Dihydroxybiphenyl dioxygenase"/>
    <property type="match status" value="1"/>
</dbReference>
<sequence length="163" mass="17994">MTEVRSPFPTLQMHHFSIAVQNIDESIRWYSSVLGMQLERQGSFDTPEFAGRNAFLVRDGVRVELWSVQGGAGVPDGRRSPISDLATGGTKHVAFEVRELQGLLCALVELGVDIATVQRSARELHLPEDHPELSDRGAFAAFIRDPDGALIELVDPSRRSVED</sequence>
<proteinExistence type="predicted"/>
<dbReference type="Pfam" id="PF00903">
    <property type="entry name" value="Glyoxalase"/>
    <property type="match status" value="1"/>
</dbReference>
<dbReference type="Gene3D" id="3.10.180.10">
    <property type="entry name" value="2,3-Dihydroxybiphenyl 1,2-Dioxygenase, domain 1"/>
    <property type="match status" value="1"/>
</dbReference>
<keyword evidence="4" id="KW-1185">Reference proteome</keyword>
<dbReference type="PANTHER" id="PTHR43048">
    <property type="entry name" value="METHYLMALONYL-COA EPIMERASE"/>
    <property type="match status" value="1"/>
</dbReference>
<dbReference type="EMBL" id="JBHUKR010000002">
    <property type="protein sequence ID" value="MFD2414881.1"/>
    <property type="molecule type" value="Genomic_DNA"/>
</dbReference>
<name>A0ABW5FLJ3_9PSEU</name>
<reference evidence="4" key="1">
    <citation type="journal article" date="2019" name="Int. J. Syst. Evol. Microbiol.">
        <title>The Global Catalogue of Microorganisms (GCM) 10K type strain sequencing project: providing services to taxonomists for standard genome sequencing and annotation.</title>
        <authorList>
            <consortium name="The Broad Institute Genomics Platform"/>
            <consortium name="The Broad Institute Genome Sequencing Center for Infectious Disease"/>
            <person name="Wu L."/>
            <person name="Ma J."/>
        </authorList>
    </citation>
    <scope>NUCLEOTIDE SEQUENCE [LARGE SCALE GENOMIC DNA]</scope>
    <source>
        <strain evidence="4">CGMCC 4.7645</strain>
    </source>
</reference>
<evidence type="ECO:0000259" key="2">
    <source>
        <dbReference type="PROSITE" id="PS51819"/>
    </source>
</evidence>
<gene>
    <name evidence="3" type="ORF">ACFSXZ_00885</name>
</gene>
<dbReference type="InterPro" id="IPR004360">
    <property type="entry name" value="Glyas_Fos-R_dOase_dom"/>
</dbReference>
<dbReference type="PROSITE" id="PS51819">
    <property type="entry name" value="VOC"/>
    <property type="match status" value="1"/>
</dbReference>
<dbReference type="RefSeq" id="WP_378260159.1">
    <property type="nucleotide sequence ID" value="NZ_JBHUKR010000002.1"/>
</dbReference>
<dbReference type="InterPro" id="IPR051785">
    <property type="entry name" value="MMCE/EMCE_epimerase"/>
</dbReference>
<evidence type="ECO:0000313" key="4">
    <source>
        <dbReference type="Proteomes" id="UP001597417"/>
    </source>
</evidence>
<dbReference type="PANTHER" id="PTHR43048:SF3">
    <property type="entry name" value="METHYLMALONYL-COA EPIMERASE, MITOCHONDRIAL"/>
    <property type="match status" value="1"/>
</dbReference>
<comment type="caution">
    <text evidence="3">The sequence shown here is derived from an EMBL/GenBank/DDBJ whole genome shotgun (WGS) entry which is preliminary data.</text>
</comment>
<evidence type="ECO:0000256" key="1">
    <source>
        <dbReference type="ARBA" id="ARBA00022723"/>
    </source>
</evidence>